<dbReference type="InterPro" id="IPR024960">
    <property type="entry name" value="PEMT/MFAP"/>
</dbReference>
<gene>
    <name evidence="17" type="ORF">NSK_004427</name>
</gene>
<dbReference type="PANTHER" id="PTHR15458">
    <property type="entry name" value="PHOSPHATIDYLETHANOLAMINE N-METHYLTRANSFERASE"/>
    <property type="match status" value="1"/>
</dbReference>
<evidence type="ECO:0000256" key="8">
    <source>
        <dbReference type="ARBA" id="ARBA00022692"/>
    </source>
</evidence>
<reference evidence="17 18" key="1">
    <citation type="submission" date="2019-01" db="EMBL/GenBank/DDBJ databases">
        <title>Nuclear Genome Assembly of the Microalgal Biofuel strain Nannochloropsis salina CCMP1776.</title>
        <authorList>
            <person name="Hovde B."/>
        </authorList>
    </citation>
    <scope>NUCLEOTIDE SEQUENCE [LARGE SCALE GENOMIC DNA]</scope>
    <source>
        <strain evidence="17 18">CCMP1776</strain>
    </source>
</reference>
<dbReference type="GO" id="GO:0000773">
    <property type="term" value="F:phosphatidyl-N-methylethanolamine N-methyltransferase activity"/>
    <property type="evidence" value="ECO:0007669"/>
    <property type="project" value="UniProtKB-EC"/>
</dbReference>
<evidence type="ECO:0000313" key="18">
    <source>
        <dbReference type="Proteomes" id="UP000355283"/>
    </source>
</evidence>
<dbReference type="GO" id="GO:0032259">
    <property type="term" value="P:methylation"/>
    <property type="evidence" value="ECO:0007669"/>
    <property type="project" value="UniProtKB-KW"/>
</dbReference>
<keyword evidence="12 16" id="KW-0472">Membrane</keyword>
<keyword evidence="7" id="KW-0949">S-adenosyl-L-methionine</keyword>
<dbReference type="Proteomes" id="UP000355283">
    <property type="component" value="Unassembled WGS sequence"/>
</dbReference>
<dbReference type="AlphaFoldDB" id="A0A4D9CYK6"/>
<proteinExistence type="predicted"/>
<protein>
    <recommendedName>
        <fullName evidence="15">phosphatidyl-N-methylethanolamine N-methyltransferase</fullName>
        <ecNumber evidence="15">2.1.1.71</ecNumber>
    </recommendedName>
</protein>
<comment type="subcellular location">
    <subcellularLocation>
        <location evidence="1">Endoplasmic reticulum membrane</location>
        <topology evidence="1">Multi-pass membrane protein</topology>
    </subcellularLocation>
</comment>
<dbReference type="OrthoDB" id="8300106at2759"/>
<dbReference type="UniPathway" id="UPA00753"/>
<evidence type="ECO:0000256" key="3">
    <source>
        <dbReference type="ARBA" id="ARBA00005189"/>
    </source>
</evidence>
<feature type="transmembrane region" description="Helical" evidence="16">
    <location>
        <begin position="123"/>
        <end position="141"/>
    </location>
</feature>
<evidence type="ECO:0000256" key="6">
    <source>
        <dbReference type="ARBA" id="ARBA00022679"/>
    </source>
</evidence>
<keyword evidence="10 16" id="KW-1133">Transmembrane helix</keyword>
<evidence type="ECO:0000256" key="10">
    <source>
        <dbReference type="ARBA" id="ARBA00022989"/>
    </source>
</evidence>
<dbReference type="InterPro" id="IPR007318">
    <property type="entry name" value="Phopholipid_MeTrfase"/>
</dbReference>
<dbReference type="Pfam" id="PF04191">
    <property type="entry name" value="PEMT"/>
    <property type="match status" value="1"/>
</dbReference>
<accession>A0A4D9CYK6</accession>
<evidence type="ECO:0000313" key="17">
    <source>
        <dbReference type="EMBL" id="TFJ84442.1"/>
    </source>
</evidence>
<name>A0A4D9CYK6_9STRA</name>
<keyword evidence="4" id="KW-0444">Lipid biosynthesis</keyword>
<feature type="transmembrane region" description="Helical" evidence="16">
    <location>
        <begin position="12"/>
        <end position="30"/>
    </location>
</feature>
<evidence type="ECO:0000256" key="11">
    <source>
        <dbReference type="ARBA" id="ARBA00023098"/>
    </source>
</evidence>
<dbReference type="EMBL" id="SDOX01000019">
    <property type="protein sequence ID" value="TFJ84442.1"/>
    <property type="molecule type" value="Genomic_DNA"/>
</dbReference>
<comment type="pathway">
    <text evidence="3">Lipid metabolism.</text>
</comment>
<keyword evidence="5" id="KW-0489">Methyltransferase</keyword>
<evidence type="ECO:0000256" key="5">
    <source>
        <dbReference type="ARBA" id="ARBA00022603"/>
    </source>
</evidence>
<dbReference type="EC" id="2.1.1.71" evidence="15"/>
<evidence type="ECO:0000256" key="1">
    <source>
        <dbReference type="ARBA" id="ARBA00004477"/>
    </source>
</evidence>
<sequence>MGISLAFPVNEGLGLLLLALSTPHLLYFFTWTCTGAFTRIAKAVGVEAFALFYKLSVLLKFVQLGALVTWGMQVVVGLGMFGAGQILNMGVYKALGKEGVYYGVRLGKPVAWYEGFPFTMVPHPQYVGCVLCIWGVVAVLLNQANINAGLLTIASAWSTFYCVTGLIEHHF</sequence>
<keyword evidence="11" id="KW-0443">Lipid metabolism</keyword>
<comment type="pathway">
    <text evidence="2">Phospholipid metabolism; phosphatidylcholine biosynthesis.</text>
</comment>
<evidence type="ECO:0000256" key="4">
    <source>
        <dbReference type="ARBA" id="ARBA00022516"/>
    </source>
</evidence>
<keyword evidence="9" id="KW-0256">Endoplasmic reticulum</keyword>
<keyword evidence="6" id="KW-0808">Transferase</keyword>
<evidence type="ECO:0000256" key="9">
    <source>
        <dbReference type="ARBA" id="ARBA00022824"/>
    </source>
</evidence>
<dbReference type="GO" id="GO:0005789">
    <property type="term" value="C:endoplasmic reticulum membrane"/>
    <property type="evidence" value="ECO:0007669"/>
    <property type="project" value="UniProtKB-SubCell"/>
</dbReference>
<evidence type="ECO:0000256" key="14">
    <source>
        <dbReference type="ARBA" id="ARBA00023264"/>
    </source>
</evidence>
<dbReference type="PANTHER" id="PTHR15458:SF5">
    <property type="entry name" value="PHOSPHATIDYLETHANOLAMINE N-METHYLTRANSFERASE"/>
    <property type="match status" value="1"/>
</dbReference>
<comment type="caution">
    <text evidence="17">The sequence shown here is derived from an EMBL/GenBank/DDBJ whole genome shotgun (WGS) entry which is preliminary data.</text>
</comment>
<feature type="transmembrane region" description="Helical" evidence="16">
    <location>
        <begin position="148"/>
        <end position="167"/>
    </location>
</feature>
<evidence type="ECO:0000256" key="2">
    <source>
        <dbReference type="ARBA" id="ARBA00004969"/>
    </source>
</evidence>
<keyword evidence="8 16" id="KW-0812">Transmembrane</keyword>
<evidence type="ECO:0000256" key="16">
    <source>
        <dbReference type="SAM" id="Phobius"/>
    </source>
</evidence>
<keyword evidence="14" id="KW-1208">Phospholipid metabolism</keyword>
<organism evidence="17 18">
    <name type="scientific">Nannochloropsis salina CCMP1776</name>
    <dbReference type="NCBI Taxonomy" id="1027361"/>
    <lineage>
        <taxon>Eukaryota</taxon>
        <taxon>Sar</taxon>
        <taxon>Stramenopiles</taxon>
        <taxon>Ochrophyta</taxon>
        <taxon>Eustigmatophyceae</taxon>
        <taxon>Eustigmatales</taxon>
        <taxon>Monodopsidaceae</taxon>
        <taxon>Microchloropsis</taxon>
        <taxon>Microchloropsis salina</taxon>
    </lineage>
</organism>
<keyword evidence="13" id="KW-0594">Phospholipid biosynthesis</keyword>
<evidence type="ECO:0000256" key="15">
    <source>
        <dbReference type="ARBA" id="ARBA00034137"/>
    </source>
</evidence>
<evidence type="ECO:0000256" key="7">
    <source>
        <dbReference type="ARBA" id="ARBA00022691"/>
    </source>
</evidence>
<dbReference type="GO" id="GO:0006656">
    <property type="term" value="P:phosphatidylcholine biosynthetic process"/>
    <property type="evidence" value="ECO:0007669"/>
    <property type="project" value="UniProtKB-UniPathway"/>
</dbReference>
<evidence type="ECO:0000256" key="13">
    <source>
        <dbReference type="ARBA" id="ARBA00023209"/>
    </source>
</evidence>
<evidence type="ECO:0000256" key="12">
    <source>
        <dbReference type="ARBA" id="ARBA00023136"/>
    </source>
</evidence>
<keyword evidence="18" id="KW-1185">Reference proteome</keyword>